<dbReference type="GeneTree" id="ENSGT00940000155377"/>
<keyword evidence="3" id="KW-1185">Reference proteome</keyword>
<evidence type="ECO:0000313" key="2">
    <source>
        <dbReference type="Ensembl" id="ENSCCRP00000165602.1"/>
    </source>
</evidence>
<dbReference type="Ensembl" id="ENSCCRT00000144558.1">
    <property type="protein sequence ID" value="ENSCCRP00000165602.1"/>
    <property type="gene ID" value="ENSCCRG00000079992.1"/>
</dbReference>
<accession>A0A9J8C6Z0</accession>
<evidence type="ECO:0000256" key="1">
    <source>
        <dbReference type="SAM" id="MobiDB-lite"/>
    </source>
</evidence>
<sequence>MRDESTEPTYGCQVTIQSEQEKQMMKIYRKEEKKERKREKRGDTCENKFHFDPKEMRSQRQDTSSARSRTLCRHSENDRQTTTTRSSFLMLLPEGIRRENNKMYEEVEIPHNEPMPTGFKEKPVYILELDENSVEMDGCHHQCDFTAELARVGGLIDSSESSPP</sequence>
<feature type="compositionally biased region" description="Basic and acidic residues" evidence="1">
    <location>
        <begin position="27"/>
        <end position="60"/>
    </location>
</feature>
<protein>
    <submittedName>
        <fullName evidence="2">Uncharacterized protein</fullName>
    </submittedName>
</protein>
<reference evidence="2" key="2">
    <citation type="submission" date="2025-09" db="UniProtKB">
        <authorList>
            <consortium name="Ensembl"/>
        </authorList>
    </citation>
    <scope>IDENTIFICATION</scope>
</reference>
<name>A0A9J8C6Z0_CYPCA</name>
<feature type="region of interest" description="Disordered" evidence="1">
    <location>
        <begin position="27"/>
        <end position="86"/>
    </location>
</feature>
<dbReference type="Proteomes" id="UP001108240">
    <property type="component" value="Unplaced"/>
</dbReference>
<proteinExistence type="predicted"/>
<evidence type="ECO:0000313" key="3">
    <source>
        <dbReference type="Proteomes" id="UP001108240"/>
    </source>
</evidence>
<organism evidence="2 3">
    <name type="scientific">Cyprinus carpio carpio</name>
    <dbReference type="NCBI Taxonomy" id="630221"/>
    <lineage>
        <taxon>Eukaryota</taxon>
        <taxon>Metazoa</taxon>
        <taxon>Chordata</taxon>
        <taxon>Craniata</taxon>
        <taxon>Vertebrata</taxon>
        <taxon>Euteleostomi</taxon>
        <taxon>Actinopterygii</taxon>
        <taxon>Neopterygii</taxon>
        <taxon>Teleostei</taxon>
        <taxon>Ostariophysi</taxon>
        <taxon>Cypriniformes</taxon>
        <taxon>Cyprinidae</taxon>
        <taxon>Cyprininae</taxon>
        <taxon>Cyprinus</taxon>
    </lineage>
</organism>
<reference evidence="2" key="1">
    <citation type="submission" date="2025-08" db="UniProtKB">
        <authorList>
            <consortium name="Ensembl"/>
        </authorList>
    </citation>
    <scope>IDENTIFICATION</scope>
</reference>
<dbReference type="AlphaFoldDB" id="A0A9J8C6Z0"/>